<dbReference type="RefSeq" id="XP_002176740.1">
    <property type="nucleotide sequence ID" value="XM_002176704.1"/>
</dbReference>
<evidence type="ECO:0000313" key="5">
    <source>
        <dbReference type="EMBL" id="EEC51203.1"/>
    </source>
</evidence>
<dbReference type="GeneID" id="7196420"/>
<feature type="repeat" description="TPR" evidence="3">
    <location>
        <begin position="181"/>
        <end position="214"/>
    </location>
</feature>
<dbReference type="PROSITE" id="PS50005">
    <property type="entry name" value="TPR"/>
    <property type="match status" value="1"/>
</dbReference>
<name>B7FPM6_PHATC</name>
<evidence type="ECO:0000256" key="4">
    <source>
        <dbReference type="SAM" id="MobiDB-lite"/>
    </source>
</evidence>
<accession>B7FPM6</accession>
<sequence>MVASHESEGSMASVAPTAKIDKDISRPASPRDVACSSMEMLARSMEPSSKSFLPTAKPFFVMDWLDRIDEKDLELARQIITTPGRALLTDFGKETSTRTVSLAGASRKDFAGEPSKPSEHPPKQKFTPRSHFRKRGIAVGNGWNAKGLQKAKEGNWEDALSCWENALEIRSQVCLSLVDVANTCNNIGIALGKLNRFDTAVEHLERALEVREALAEGADNQAEIATTLHNIGNVYQQAGEFGKAEEYFVESRDMQIKVLGRDHIHVARTLAALGNVRYQANRIPEARKAYWEALTIFQHVGLPEADIEVQCVLGNVQEIDKSK</sequence>
<keyword evidence="2 3" id="KW-0802">TPR repeat</keyword>
<dbReference type="PANTHER" id="PTHR45641:SF19">
    <property type="entry name" value="NEPHROCYSTIN-3"/>
    <property type="match status" value="1"/>
</dbReference>
<dbReference type="HOGENOM" id="CLU_861838_0_0_1"/>
<evidence type="ECO:0000256" key="3">
    <source>
        <dbReference type="PROSITE-ProRule" id="PRU00339"/>
    </source>
</evidence>
<dbReference type="AlphaFoldDB" id="B7FPM6"/>
<dbReference type="InterPro" id="IPR019734">
    <property type="entry name" value="TPR_rpt"/>
</dbReference>
<dbReference type="KEGG" id="pti:PHATRDRAFT_42809"/>
<keyword evidence="1" id="KW-0677">Repeat</keyword>
<dbReference type="InParanoid" id="B7FPM6"/>
<dbReference type="PANTHER" id="PTHR45641">
    <property type="entry name" value="TETRATRICOPEPTIDE REPEAT PROTEIN (AFU_ORTHOLOGUE AFUA_6G03870)"/>
    <property type="match status" value="1"/>
</dbReference>
<evidence type="ECO:0000313" key="6">
    <source>
        <dbReference type="Proteomes" id="UP000000759"/>
    </source>
</evidence>
<evidence type="ECO:0000256" key="1">
    <source>
        <dbReference type="ARBA" id="ARBA00022737"/>
    </source>
</evidence>
<feature type="compositionally biased region" description="Basic and acidic residues" evidence="4">
    <location>
        <begin position="106"/>
        <end position="122"/>
    </location>
</feature>
<reference evidence="5 6" key="1">
    <citation type="journal article" date="2008" name="Nature">
        <title>The Phaeodactylum genome reveals the evolutionary history of diatom genomes.</title>
        <authorList>
            <person name="Bowler C."/>
            <person name="Allen A.E."/>
            <person name="Badger J.H."/>
            <person name="Grimwood J."/>
            <person name="Jabbari K."/>
            <person name="Kuo A."/>
            <person name="Maheswari U."/>
            <person name="Martens C."/>
            <person name="Maumus F."/>
            <person name="Otillar R.P."/>
            <person name="Rayko E."/>
            <person name="Salamov A."/>
            <person name="Vandepoele K."/>
            <person name="Beszteri B."/>
            <person name="Gruber A."/>
            <person name="Heijde M."/>
            <person name="Katinka M."/>
            <person name="Mock T."/>
            <person name="Valentin K."/>
            <person name="Verret F."/>
            <person name="Berges J.A."/>
            <person name="Brownlee C."/>
            <person name="Cadoret J.P."/>
            <person name="Chiovitti A."/>
            <person name="Choi C.J."/>
            <person name="Coesel S."/>
            <person name="De Martino A."/>
            <person name="Detter J.C."/>
            <person name="Durkin C."/>
            <person name="Falciatore A."/>
            <person name="Fournet J."/>
            <person name="Haruta M."/>
            <person name="Huysman M.J."/>
            <person name="Jenkins B.D."/>
            <person name="Jiroutova K."/>
            <person name="Jorgensen R.E."/>
            <person name="Joubert Y."/>
            <person name="Kaplan A."/>
            <person name="Kroger N."/>
            <person name="Kroth P.G."/>
            <person name="La Roche J."/>
            <person name="Lindquist E."/>
            <person name="Lommer M."/>
            <person name="Martin-Jezequel V."/>
            <person name="Lopez P.J."/>
            <person name="Lucas S."/>
            <person name="Mangogna M."/>
            <person name="McGinnis K."/>
            <person name="Medlin L.K."/>
            <person name="Montsant A."/>
            <person name="Oudot-Le Secq M.P."/>
            <person name="Napoli C."/>
            <person name="Obornik M."/>
            <person name="Parker M.S."/>
            <person name="Petit J.L."/>
            <person name="Porcel B.M."/>
            <person name="Poulsen N."/>
            <person name="Robison M."/>
            <person name="Rychlewski L."/>
            <person name="Rynearson T.A."/>
            <person name="Schmutz J."/>
            <person name="Shapiro H."/>
            <person name="Siaut M."/>
            <person name="Stanley M."/>
            <person name="Sussman M.R."/>
            <person name="Taylor A.R."/>
            <person name="Vardi A."/>
            <person name="von Dassow P."/>
            <person name="Vyverman W."/>
            <person name="Willis A."/>
            <person name="Wyrwicz L.S."/>
            <person name="Rokhsar D.S."/>
            <person name="Weissenbach J."/>
            <person name="Armbrust E.V."/>
            <person name="Green B.R."/>
            <person name="Van de Peer Y."/>
            <person name="Grigoriev I.V."/>
        </authorList>
    </citation>
    <scope>NUCLEOTIDE SEQUENCE [LARGE SCALE GENOMIC DNA]</scope>
    <source>
        <strain evidence="5 6">CCAP 1055/1</strain>
    </source>
</reference>
<keyword evidence="6" id="KW-1185">Reference proteome</keyword>
<dbReference type="STRING" id="556484.B7FPM6"/>
<dbReference type="PaxDb" id="2850-Phatr42809"/>
<dbReference type="eggNOG" id="KOG1840">
    <property type="taxonomic scope" value="Eukaryota"/>
</dbReference>
<dbReference type="InterPro" id="IPR011990">
    <property type="entry name" value="TPR-like_helical_dom_sf"/>
</dbReference>
<dbReference type="SUPFAM" id="SSF48452">
    <property type="entry name" value="TPR-like"/>
    <property type="match status" value="1"/>
</dbReference>
<feature type="region of interest" description="Disordered" evidence="4">
    <location>
        <begin position="1"/>
        <end position="31"/>
    </location>
</feature>
<proteinExistence type="predicted"/>
<evidence type="ECO:0008006" key="7">
    <source>
        <dbReference type="Google" id="ProtNLM"/>
    </source>
</evidence>
<reference evidence="6" key="2">
    <citation type="submission" date="2008-08" db="EMBL/GenBank/DDBJ databases">
        <authorList>
            <consortium name="Diatom Consortium"/>
            <person name="Grigoriev I."/>
            <person name="Grimwood J."/>
            <person name="Kuo A."/>
            <person name="Otillar R.P."/>
            <person name="Salamov A."/>
            <person name="Detter J.C."/>
            <person name="Lindquist E."/>
            <person name="Shapiro H."/>
            <person name="Lucas S."/>
            <person name="Glavina del Rio T."/>
            <person name="Pitluck S."/>
            <person name="Rokhsar D."/>
            <person name="Bowler C."/>
        </authorList>
    </citation>
    <scope>GENOME REANNOTATION</scope>
    <source>
        <strain evidence="6">CCAP 1055/1</strain>
    </source>
</reference>
<feature type="region of interest" description="Disordered" evidence="4">
    <location>
        <begin position="102"/>
        <end position="130"/>
    </location>
</feature>
<dbReference type="EMBL" id="CM000605">
    <property type="protein sequence ID" value="EEC51203.1"/>
    <property type="molecule type" value="Genomic_DNA"/>
</dbReference>
<organism evidence="5 6">
    <name type="scientific">Phaeodactylum tricornutum (strain CCAP 1055/1)</name>
    <dbReference type="NCBI Taxonomy" id="556484"/>
    <lineage>
        <taxon>Eukaryota</taxon>
        <taxon>Sar</taxon>
        <taxon>Stramenopiles</taxon>
        <taxon>Ochrophyta</taxon>
        <taxon>Bacillariophyta</taxon>
        <taxon>Bacillariophyceae</taxon>
        <taxon>Bacillariophycidae</taxon>
        <taxon>Naviculales</taxon>
        <taxon>Phaeodactylaceae</taxon>
        <taxon>Phaeodactylum</taxon>
    </lineage>
</organism>
<dbReference type="Proteomes" id="UP000000759">
    <property type="component" value="Chromosome 1"/>
</dbReference>
<protein>
    <recommendedName>
        <fullName evidence="7">Kinesin light chain</fullName>
    </recommendedName>
</protein>
<dbReference type="Pfam" id="PF13424">
    <property type="entry name" value="TPR_12"/>
    <property type="match status" value="2"/>
</dbReference>
<dbReference type="SMART" id="SM00028">
    <property type="entry name" value="TPR"/>
    <property type="match status" value="4"/>
</dbReference>
<dbReference type="Gene3D" id="1.25.40.10">
    <property type="entry name" value="Tetratricopeptide repeat domain"/>
    <property type="match status" value="1"/>
</dbReference>
<gene>
    <name evidence="5" type="ORF">PHATRDRAFT_42809</name>
</gene>
<dbReference type="OrthoDB" id="46139at2759"/>
<evidence type="ECO:0000256" key="2">
    <source>
        <dbReference type="ARBA" id="ARBA00022803"/>
    </source>
</evidence>